<accession>A0A508B341</accession>
<gene>
    <name evidence="2" type="ORF">FKV24_005740</name>
</gene>
<dbReference type="Pfam" id="PF13640">
    <property type="entry name" value="2OG-FeII_Oxy_3"/>
    <property type="match status" value="1"/>
</dbReference>
<sequence length="259" mass="28460">MPVPIVRSRTLRCRTLMADASTAITDFIEVYPDALSREQCAAVVERFTRSGADGPGLVGGGHRPDLKDSRDITLTGKQEWRDVEGLLNTAVFKGLMAYLRRYPYTLIAPLMLEVAGDDGGRHRLTADRLQAMDDAALAGVVQTVLRPGSINLQRYTGGRGGYPYWHCELFPRDAGGETLHRHLLWTIYLNDGFDEGETEFLYQQRKIAPKAGSLLIAPAAFTHTHRGNRPQGGDKFIATSWVLFQRAQALFGGGQGASG</sequence>
<evidence type="ECO:0000313" key="2">
    <source>
        <dbReference type="EMBL" id="KAB8194400.1"/>
    </source>
</evidence>
<feature type="domain" description="Prolyl 4-hydroxylase alpha subunit Fe(2+) 2OG dioxygenase" evidence="1">
    <location>
        <begin position="151"/>
        <end position="242"/>
    </location>
</feature>
<protein>
    <submittedName>
        <fullName evidence="2">2OG-Fe(II) oxygenase</fullName>
    </submittedName>
</protein>
<dbReference type="Gene3D" id="2.60.120.620">
    <property type="entry name" value="q2cbj1_9rhob like domain"/>
    <property type="match status" value="1"/>
</dbReference>
<name>A0A508B341_9GAMM</name>
<evidence type="ECO:0000313" key="3">
    <source>
        <dbReference type="Proteomes" id="UP000320431"/>
    </source>
</evidence>
<dbReference type="AlphaFoldDB" id="A0A508B341"/>
<comment type="caution">
    <text evidence="2">The sequence shown here is derived from an EMBL/GenBank/DDBJ whole genome shotgun (WGS) entry which is preliminary data.</text>
</comment>
<organism evidence="2 3">
    <name type="scientific">Marilutibacter maris</name>
    <dbReference type="NCBI Taxonomy" id="1605891"/>
    <lineage>
        <taxon>Bacteria</taxon>
        <taxon>Pseudomonadati</taxon>
        <taxon>Pseudomonadota</taxon>
        <taxon>Gammaproteobacteria</taxon>
        <taxon>Lysobacterales</taxon>
        <taxon>Lysobacteraceae</taxon>
        <taxon>Marilutibacter</taxon>
    </lineage>
</organism>
<dbReference type="InterPro" id="IPR044862">
    <property type="entry name" value="Pro_4_hyd_alph_FE2OG_OXY"/>
</dbReference>
<reference evidence="2 3" key="1">
    <citation type="submission" date="2019-10" db="EMBL/GenBank/DDBJ databases">
        <title>Lysobacter alkalisoli sp. nov., isolated from saline-alkaline soil.</title>
        <authorList>
            <person name="Sun J.-Q."/>
        </authorList>
    </citation>
    <scope>NUCLEOTIDE SEQUENCE [LARGE SCALE GENOMIC DNA]</scope>
    <source>
        <strain evidence="2 3">KCTC 42381</strain>
    </source>
</reference>
<proteinExistence type="predicted"/>
<dbReference type="Proteomes" id="UP000320431">
    <property type="component" value="Unassembled WGS sequence"/>
</dbReference>
<evidence type="ECO:0000259" key="1">
    <source>
        <dbReference type="Pfam" id="PF13640"/>
    </source>
</evidence>
<dbReference type="EMBL" id="VICD02000080">
    <property type="protein sequence ID" value="KAB8194400.1"/>
    <property type="molecule type" value="Genomic_DNA"/>
</dbReference>